<dbReference type="Proteomes" id="UP001367676">
    <property type="component" value="Unassembled WGS sequence"/>
</dbReference>
<keyword evidence="2" id="KW-1185">Reference proteome</keyword>
<name>A0AAN9TAB8_9HEMI</name>
<protein>
    <submittedName>
        <fullName evidence="1">Uncharacterized protein</fullName>
    </submittedName>
</protein>
<accession>A0AAN9TAB8</accession>
<reference evidence="1 2" key="1">
    <citation type="submission" date="2024-03" db="EMBL/GenBank/DDBJ databases">
        <title>Adaptation during the transition from Ophiocordyceps entomopathogen to insect associate is accompanied by gene loss and intensified selection.</title>
        <authorList>
            <person name="Ward C.M."/>
            <person name="Onetto C.A."/>
            <person name="Borneman A.R."/>
        </authorList>
    </citation>
    <scope>NUCLEOTIDE SEQUENCE [LARGE SCALE GENOMIC DNA]</scope>
    <source>
        <strain evidence="1">AWRI1</strain>
        <tissue evidence="1">Single Adult Female</tissue>
    </source>
</reference>
<proteinExistence type="predicted"/>
<evidence type="ECO:0000313" key="2">
    <source>
        <dbReference type="Proteomes" id="UP001367676"/>
    </source>
</evidence>
<dbReference type="EMBL" id="JBBCAQ010000036">
    <property type="protein sequence ID" value="KAK7575708.1"/>
    <property type="molecule type" value="Genomic_DNA"/>
</dbReference>
<organism evidence="1 2">
    <name type="scientific">Parthenolecanium corni</name>
    <dbReference type="NCBI Taxonomy" id="536013"/>
    <lineage>
        <taxon>Eukaryota</taxon>
        <taxon>Metazoa</taxon>
        <taxon>Ecdysozoa</taxon>
        <taxon>Arthropoda</taxon>
        <taxon>Hexapoda</taxon>
        <taxon>Insecta</taxon>
        <taxon>Pterygota</taxon>
        <taxon>Neoptera</taxon>
        <taxon>Paraneoptera</taxon>
        <taxon>Hemiptera</taxon>
        <taxon>Sternorrhyncha</taxon>
        <taxon>Coccoidea</taxon>
        <taxon>Coccidae</taxon>
        <taxon>Parthenolecanium</taxon>
    </lineage>
</organism>
<gene>
    <name evidence="1" type="ORF">V9T40_011994</name>
</gene>
<comment type="caution">
    <text evidence="1">The sequence shown here is derived from an EMBL/GenBank/DDBJ whole genome shotgun (WGS) entry which is preliminary data.</text>
</comment>
<sequence>MFSVVKSQPRELLINCCSFDAREKSKRMPVEGGKTKKIFTPPTLSRTAGETSGWPKLYFRCGYTSSKLIFLHVVTVFIETPDEAANGPVLLKTRKPTQIKFRYYRAPSDTFAIFKAQSHLKSLALRFMYSWAAGDRKL</sequence>
<evidence type="ECO:0000313" key="1">
    <source>
        <dbReference type="EMBL" id="KAK7575708.1"/>
    </source>
</evidence>
<dbReference type="AlphaFoldDB" id="A0AAN9TAB8"/>